<organism evidence="3 4">
    <name type="scientific">Flagellimonas halotolerans</name>
    <dbReference type="NCBI Taxonomy" id="3112164"/>
    <lineage>
        <taxon>Bacteria</taxon>
        <taxon>Pseudomonadati</taxon>
        <taxon>Bacteroidota</taxon>
        <taxon>Flavobacteriia</taxon>
        <taxon>Flavobacteriales</taxon>
        <taxon>Flavobacteriaceae</taxon>
        <taxon>Flagellimonas</taxon>
    </lineage>
</organism>
<dbReference type="EMBL" id="JAYMGW010000006">
    <property type="protein sequence ID" value="MEC4265566.1"/>
    <property type="molecule type" value="Genomic_DNA"/>
</dbReference>
<dbReference type="PANTHER" id="PTHR46797:SF20">
    <property type="entry name" value="BLR4304 PROTEIN"/>
    <property type="match status" value="1"/>
</dbReference>
<dbReference type="SUPFAM" id="SSF47413">
    <property type="entry name" value="lambda repressor-like DNA-binding domains"/>
    <property type="match status" value="1"/>
</dbReference>
<dbReference type="InterPro" id="IPR050807">
    <property type="entry name" value="TransReg_Diox_bact_type"/>
</dbReference>
<evidence type="ECO:0000259" key="2">
    <source>
        <dbReference type="PROSITE" id="PS50943"/>
    </source>
</evidence>
<dbReference type="Proteomes" id="UP001355298">
    <property type="component" value="Unassembled WGS sequence"/>
</dbReference>
<accession>A0ABU6IR73</accession>
<comment type="caution">
    <text evidence="3">The sequence shown here is derived from an EMBL/GenBank/DDBJ whole genome shotgun (WGS) entry which is preliminary data.</text>
</comment>
<dbReference type="PROSITE" id="PS50943">
    <property type="entry name" value="HTH_CROC1"/>
    <property type="match status" value="1"/>
</dbReference>
<dbReference type="Pfam" id="PF01381">
    <property type="entry name" value="HTH_3"/>
    <property type="match status" value="1"/>
</dbReference>
<protein>
    <submittedName>
        <fullName evidence="3">Helix-turn-helix domain-containing protein</fullName>
    </submittedName>
</protein>
<dbReference type="InterPro" id="IPR001387">
    <property type="entry name" value="Cro/C1-type_HTH"/>
</dbReference>
<proteinExistence type="predicted"/>
<name>A0ABU6IR73_9FLAO</name>
<dbReference type="PANTHER" id="PTHR46797">
    <property type="entry name" value="HTH-TYPE TRANSCRIPTIONAL REGULATOR"/>
    <property type="match status" value="1"/>
</dbReference>
<sequence length="70" mass="7903">MHPEKLGKTIKNRREILAITQRDLAELSGMGLRTLKAIENGKSNPTLETLNKLMDVLGMELSIDVRKPKF</sequence>
<keyword evidence="4" id="KW-1185">Reference proteome</keyword>
<dbReference type="RefSeq" id="WP_326278571.1">
    <property type="nucleotide sequence ID" value="NZ_JAYKYV010000006.1"/>
</dbReference>
<dbReference type="CDD" id="cd00093">
    <property type="entry name" value="HTH_XRE"/>
    <property type="match status" value="1"/>
</dbReference>
<dbReference type="InterPro" id="IPR010982">
    <property type="entry name" value="Lambda_DNA-bd_dom_sf"/>
</dbReference>
<evidence type="ECO:0000313" key="3">
    <source>
        <dbReference type="EMBL" id="MEC4265566.1"/>
    </source>
</evidence>
<reference evidence="3 4" key="1">
    <citation type="submission" date="2024-01" db="EMBL/GenBank/DDBJ databases">
        <title>The strains designed SYSU M86414 and SYSU M84420 isolated from the marine sediment in San Sha City (Hainan Province, China).</title>
        <authorList>
            <person name="Guo D."/>
        </authorList>
    </citation>
    <scope>NUCLEOTIDE SEQUENCE [LARGE SCALE GENOMIC DNA]</scope>
    <source>
        <strain evidence="3 4">SYSU M84420</strain>
    </source>
</reference>
<feature type="domain" description="HTH cro/C1-type" evidence="2">
    <location>
        <begin position="10"/>
        <end position="66"/>
    </location>
</feature>
<keyword evidence="1" id="KW-0238">DNA-binding</keyword>
<evidence type="ECO:0000313" key="4">
    <source>
        <dbReference type="Proteomes" id="UP001355298"/>
    </source>
</evidence>
<dbReference type="Gene3D" id="1.10.260.40">
    <property type="entry name" value="lambda repressor-like DNA-binding domains"/>
    <property type="match status" value="1"/>
</dbReference>
<dbReference type="SMART" id="SM00530">
    <property type="entry name" value="HTH_XRE"/>
    <property type="match status" value="1"/>
</dbReference>
<gene>
    <name evidence="3" type="ORF">VOP03_09425</name>
</gene>
<evidence type="ECO:0000256" key="1">
    <source>
        <dbReference type="ARBA" id="ARBA00023125"/>
    </source>
</evidence>